<feature type="transmembrane region" description="Helical" evidence="1">
    <location>
        <begin position="50"/>
        <end position="75"/>
    </location>
</feature>
<keyword evidence="1" id="KW-0472">Membrane</keyword>
<dbReference type="InterPro" id="IPR020254">
    <property type="entry name" value="DUF2626"/>
</dbReference>
<organism evidence="2 3">
    <name type="scientific">Alkalicoccobacillus gibsonii</name>
    <dbReference type="NCBI Taxonomy" id="79881"/>
    <lineage>
        <taxon>Bacteria</taxon>
        <taxon>Bacillati</taxon>
        <taxon>Bacillota</taxon>
        <taxon>Bacilli</taxon>
        <taxon>Bacillales</taxon>
        <taxon>Bacillaceae</taxon>
        <taxon>Alkalicoccobacillus</taxon>
    </lineage>
</organism>
<accession>A0ABU9VJN7</accession>
<keyword evidence="1" id="KW-1133">Transmembrane helix</keyword>
<sequence>MERMYRVLAFWTGIFAVLFFAGDMHSMALLFFAQTAILLALSYLYLSERVYIYIFGAYLTIFFVGFTYYSTFVLVPSFGGHH</sequence>
<dbReference type="Pfam" id="PF11117">
    <property type="entry name" value="DUF2626"/>
    <property type="match status" value="1"/>
</dbReference>
<dbReference type="EMBL" id="JBCITK010000001">
    <property type="protein sequence ID" value="MEN0644123.1"/>
    <property type="molecule type" value="Genomic_DNA"/>
</dbReference>
<protein>
    <submittedName>
        <fullName evidence="2">DUF2626 domain-containing protein</fullName>
    </submittedName>
</protein>
<evidence type="ECO:0000256" key="1">
    <source>
        <dbReference type="SAM" id="Phobius"/>
    </source>
</evidence>
<dbReference type="RefSeq" id="WP_203090729.1">
    <property type="nucleotide sequence ID" value="NZ_JAEUZA010000006.1"/>
</dbReference>
<evidence type="ECO:0000313" key="3">
    <source>
        <dbReference type="Proteomes" id="UP001418796"/>
    </source>
</evidence>
<gene>
    <name evidence="2" type="ORF">MKY91_13260</name>
</gene>
<dbReference type="Proteomes" id="UP001418796">
    <property type="component" value="Unassembled WGS sequence"/>
</dbReference>
<evidence type="ECO:0000313" key="2">
    <source>
        <dbReference type="EMBL" id="MEN0644123.1"/>
    </source>
</evidence>
<proteinExistence type="predicted"/>
<keyword evidence="3" id="KW-1185">Reference proteome</keyword>
<name>A0ABU9VJN7_9BACI</name>
<keyword evidence="1" id="KW-0812">Transmembrane</keyword>
<reference evidence="2 3" key="1">
    <citation type="submission" date="2024-03" db="EMBL/GenBank/DDBJ databases">
        <title>Bacilli Hybrid Assemblies.</title>
        <authorList>
            <person name="Kovac J."/>
        </authorList>
    </citation>
    <scope>NUCLEOTIDE SEQUENCE [LARGE SCALE GENOMIC DNA]</scope>
    <source>
        <strain evidence="2 3">FSL R7-0666</strain>
    </source>
</reference>
<comment type="caution">
    <text evidence="2">The sequence shown here is derived from an EMBL/GenBank/DDBJ whole genome shotgun (WGS) entry which is preliminary data.</text>
</comment>